<dbReference type="InterPro" id="IPR031720">
    <property type="entry name" value="DUF4728"/>
</dbReference>
<dbReference type="PANTHER" id="PTHR36694">
    <property type="entry name" value="PASIFLORA 1, ISOFORM A-RELATED"/>
    <property type="match status" value="1"/>
</dbReference>
<dbReference type="PANTHER" id="PTHR36694:SF11">
    <property type="entry name" value="LP21121P-RELATED"/>
    <property type="match status" value="1"/>
</dbReference>
<dbReference type="GeneID" id="119727260"/>
<protein>
    <submittedName>
        <fullName evidence="2">Uncharacterized protein</fullName>
    </submittedName>
</protein>
<feature type="transmembrane region" description="Helical" evidence="1">
    <location>
        <begin position="130"/>
        <end position="153"/>
    </location>
</feature>
<dbReference type="Proteomes" id="UP000887568">
    <property type="component" value="Unplaced"/>
</dbReference>
<organism evidence="2 3">
    <name type="scientific">Patiria miniata</name>
    <name type="common">Bat star</name>
    <name type="synonym">Asterina miniata</name>
    <dbReference type="NCBI Taxonomy" id="46514"/>
    <lineage>
        <taxon>Eukaryota</taxon>
        <taxon>Metazoa</taxon>
        <taxon>Echinodermata</taxon>
        <taxon>Eleutherozoa</taxon>
        <taxon>Asterozoa</taxon>
        <taxon>Asteroidea</taxon>
        <taxon>Valvatacea</taxon>
        <taxon>Valvatida</taxon>
        <taxon>Asterinidae</taxon>
        <taxon>Patiria</taxon>
    </lineage>
</organism>
<sequence>MAIVNRCCCADNVRAGSALSAFYTVISCTVFLGFAAAQLKSYVASFVLFNLASNTEADLLFMASSSYVALLSWIIVCSVLVLWGTAKDNRWFLLPYMITMPVLILVQLASIIFIIVVVLGGSVYYFGSAYVYVVLGVQTLLMALNVSCFLTVTSQYQELRDGRGTIDDVRGRTTNTNHQPFGGILAQQAQGFPMQGQPLK</sequence>
<keyword evidence="1" id="KW-0812">Transmembrane</keyword>
<feature type="transmembrane region" description="Helical" evidence="1">
    <location>
        <begin position="59"/>
        <end position="84"/>
    </location>
</feature>
<keyword evidence="1" id="KW-1133">Transmembrane helix</keyword>
<dbReference type="AlphaFoldDB" id="A0A913ZTX5"/>
<dbReference type="OrthoDB" id="10067585at2759"/>
<reference evidence="2" key="1">
    <citation type="submission" date="2022-11" db="UniProtKB">
        <authorList>
            <consortium name="EnsemblMetazoa"/>
        </authorList>
    </citation>
    <scope>IDENTIFICATION</scope>
</reference>
<dbReference type="PROSITE" id="PS51257">
    <property type="entry name" value="PROKAR_LIPOPROTEIN"/>
    <property type="match status" value="1"/>
</dbReference>
<feature type="transmembrane region" description="Helical" evidence="1">
    <location>
        <begin position="96"/>
        <end position="124"/>
    </location>
</feature>
<keyword evidence="1" id="KW-0472">Membrane</keyword>
<evidence type="ECO:0000313" key="3">
    <source>
        <dbReference type="Proteomes" id="UP000887568"/>
    </source>
</evidence>
<dbReference type="Pfam" id="PF15860">
    <property type="entry name" value="DUF4728"/>
    <property type="match status" value="1"/>
</dbReference>
<evidence type="ECO:0000256" key="1">
    <source>
        <dbReference type="SAM" id="Phobius"/>
    </source>
</evidence>
<feature type="transmembrane region" description="Helical" evidence="1">
    <location>
        <begin position="21"/>
        <end position="39"/>
    </location>
</feature>
<evidence type="ECO:0000313" key="2">
    <source>
        <dbReference type="EnsemblMetazoa" id="XP_038055047.1"/>
    </source>
</evidence>
<dbReference type="EnsemblMetazoa" id="XM_038199119.1">
    <property type="protein sequence ID" value="XP_038055047.1"/>
    <property type="gene ID" value="LOC119727260"/>
</dbReference>
<dbReference type="OMA" id="WFLLPYM"/>
<proteinExistence type="predicted"/>
<keyword evidence="3" id="KW-1185">Reference proteome</keyword>
<accession>A0A913ZTX5</accession>
<name>A0A913ZTX5_PATMI</name>
<dbReference type="RefSeq" id="XP_038055047.1">
    <property type="nucleotide sequence ID" value="XM_038199119.1"/>
</dbReference>